<feature type="signal peptide" evidence="5">
    <location>
        <begin position="1"/>
        <end position="18"/>
    </location>
</feature>
<dbReference type="InterPro" id="IPR018313">
    <property type="entry name" value="SBP_3_CS"/>
</dbReference>
<keyword evidence="3 5" id="KW-0732">Signal</keyword>
<proteinExistence type="inferred from homology"/>
<dbReference type="SMART" id="SM00062">
    <property type="entry name" value="PBPb"/>
    <property type="match status" value="1"/>
</dbReference>
<evidence type="ECO:0000256" key="4">
    <source>
        <dbReference type="RuleBase" id="RU003744"/>
    </source>
</evidence>
<dbReference type="PANTHER" id="PTHR35936:SF34">
    <property type="entry name" value="ABC TRANSPORTER EXTRACELLULAR-BINDING PROTEIN YCKB-RELATED"/>
    <property type="match status" value="1"/>
</dbReference>
<dbReference type="AlphaFoldDB" id="A0A9D1PJ14"/>
<protein>
    <submittedName>
        <fullName evidence="7">Transporter substrate-binding domain-containing protein</fullName>
    </submittedName>
</protein>
<sequence>MKFKKLFALMMTGVMASAILTGCGGQKNDSDLQTIKDNGTLKIGYTLYEPMNYEGEDGKLTGFDTEFAEAVCEKLGVEPEFVLIDWKNKIIELEAGNIDCIWNGFTITDDMKESVDFTQPYVENKQVLVTNVANKDVYTSTEALKGKTVAVEAGSAGYSVASSDENIADTVMTVAKQTDALLELKSGTVDAAIFDNTLAENMIGEGTDFADLVVTATLMDEQYGIGFRKGSDLCAEVDKFIDEMREDGSLTAIADQYGLQLAKAE</sequence>
<feature type="chain" id="PRO_5038800267" evidence="5">
    <location>
        <begin position="19"/>
        <end position="265"/>
    </location>
</feature>
<organism evidence="7 8">
    <name type="scientific">Candidatus Butyricicoccus avistercoris</name>
    <dbReference type="NCBI Taxonomy" id="2838518"/>
    <lineage>
        <taxon>Bacteria</taxon>
        <taxon>Bacillati</taxon>
        <taxon>Bacillota</taxon>
        <taxon>Clostridia</taxon>
        <taxon>Eubacteriales</taxon>
        <taxon>Butyricicoccaceae</taxon>
        <taxon>Butyricicoccus</taxon>
    </lineage>
</organism>
<comment type="similarity">
    <text evidence="2 4">Belongs to the bacterial solute-binding protein 3 family.</text>
</comment>
<dbReference type="PROSITE" id="PS01039">
    <property type="entry name" value="SBP_BACTERIAL_3"/>
    <property type="match status" value="1"/>
</dbReference>
<dbReference type="PANTHER" id="PTHR35936">
    <property type="entry name" value="MEMBRANE-BOUND LYTIC MUREIN TRANSGLYCOSYLASE F"/>
    <property type="match status" value="1"/>
</dbReference>
<dbReference type="Proteomes" id="UP000886808">
    <property type="component" value="Unassembled WGS sequence"/>
</dbReference>
<name>A0A9D1PJ14_9FIRM</name>
<evidence type="ECO:0000256" key="1">
    <source>
        <dbReference type="ARBA" id="ARBA00004196"/>
    </source>
</evidence>
<dbReference type="InterPro" id="IPR001638">
    <property type="entry name" value="Solute-binding_3/MltF_N"/>
</dbReference>
<evidence type="ECO:0000256" key="5">
    <source>
        <dbReference type="SAM" id="SignalP"/>
    </source>
</evidence>
<accession>A0A9D1PJ14</accession>
<reference evidence="7" key="2">
    <citation type="submission" date="2021-04" db="EMBL/GenBank/DDBJ databases">
        <authorList>
            <person name="Gilroy R."/>
        </authorList>
    </citation>
    <scope>NUCLEOTIDE SEQUENCE</scope>
    <source>
        <strain evidence="7">CHK193-4272</strain>
    </source>
</reference>
<dbReference type="SUPFAM" id="SSF53850">
    <property type="entry name" value="Periplasmic binding protein-like II"/>
    <property type="match status" value="1"/>
</dbReference>
<evidence type="ECO:0000256" key="3">
    <source>
        <dbReference type="ARBA" id="ARBA00022729"/>
    </source>
</evidence>
<dbReference type="Pfam" id="PF00497">
    <property type="entry name" value="SBP_bac_3"/>
    <property type="match status" value="1"/>
</dbReference>
<dbReference type="GO" id="GO:0030313">
    <property type="term" value="C:cell envelope"/>
    <property type="evidence" value="ECO:0007669"/>
    <property type="project" value="UniProtKB-SubCell"/>
</dbReference>
<comment type="subcellular location">
    <subcellularLocation>
        <location evidence="1">Cell envelope</location>
    </subcellularLocation>
</comment>
<evidence type="ECO:0000313" key="8">
    <source>
        <dbReference type="Proteomes" id="UP000886808"/>
    </source>
</evidence>
<feature type="domain" description="Solute-binding protein family 3/N-terminal" evidence="6">
    <location>
        <begin position="40"/>
        <end position="261"/>
    </location>
</feature>
<evidence type="ECO:0000313" key="7">
    <source>
        <dbReference type="EMBL" id="HIV62424.1"/>
    </source>
</evidence>
<evidence type="ECO:0000256" key="2">
    <source>
        <dbReference type="ARBA" id="ARBA00010333"/>
    </source>
</evidence>
<dbReference type="EMBL" id="DXIE01000035">
    <property type="protein sequence ID" value="HIV62424.1"/>
    <property type="molecule type" value="Genomic_DNA"/>
</dbReference>
<dbReference type="Gene3D" id="3.40.190.10">
    <property type="entry name" value="Periplasmic binding protein-like II"/>
    <property type="match status" value="2"/>
</dbReference>
<dbReference type="PROSITE" id="PS51257">
    <property type="entry name" value="PROKAR_LIPOPROTEIN"/>
    <property type="match status" value="1"/>
</dbReference>
<evidence type="ECO:0000259" key="6">
    <source>
        <dbReference type="SMART" id="SM00062"/>
    </source>
</evidence>
<comment type="caution">
    <text evidence="7">The sequence shown here is derived from an EMBL/GenBank/DDBJ whole genome shotgun (WGS) entry which is preliminary data.</text>
</comment>
<gene>
    <name evidence="7" type="ORF">H9746_06255</name>
</gene>
<reference evidence="7" key="1">
    <citation type="journal article" date="2021" name="PeerJ">
        <title>Extensive microbial diversity within the chicken gut microbiome revealed by metagenomics and culture.</title>
        <authorList>
            <person name="Gilroy R."/>
            <person name="Ravi A."/>
            <person name="Getino M."/>
            <person name="Pursley I."/>
            <person name="Horton D.L."/>
            <person name="Alikhan N.F."/>
            <person name="Baker D."/>
            <person name="Gharbi K."/>
            <person name="Hall N."/>
            <person name="Watson M."/>
            <person name="Adriaenssens E.M."/>
            <person name="Foster-Nyarko E."/>
            <person name="Jarju S."/>
            <person name="Secka A."/>
            <person name="Antonio M."/>
            <person name="Oren A."/>
            <person name="Chaudhuri R.R."/>
            <person name="La Ragione R."/>
            <person name="Hildebrand F."/>
            <person name="Pallen M.J."/>
        </authorList>
    </citation>
    <scope>NUCLEOTIDE SEQUENCE</scope>
    <source>
        <strain evidence="7">CHK193-4272</strain>
    </source>
</reference>